<dbReference type="CDD" id="cd07237">
    <property type="entry name" value="BphC1-RGP6_C_like"/>
    <property type="match status" value="1"/>
</dbReference>
<accession>A0A4R5BT05</accession>
<gene>
    <name evidence="2" type="ORF">E1202_11615</name>
</gene>
<proteinExistence type="predicted"/>
<dbReference type="CDD" id="cd07252">
    <property type="entry name" value="BphC1-RGP6_N_like"/>
    <property type="match status" value="1"/>
</dbReference>
<dbReference type="EMBL" id="SMLA01000013">
    <property type="protein sequence ID" value="TDD89159.1"/>
    <property type="molecule type" value="Genomic_DNA"/>
</dbReference>
<dbReference type="Gene3D" id="3.10.180.10">
    <property type="entry name" value="2,3-Dihydroxybiphenyl 1,2-Dioxygenase, domain 1"/>
    <property type="match status" value="2"/>
</dbReference>
<comment type="caution">
    <text evidence="2">The sequence shown here is derived from an EMBL/GenBank/DDBJ whole genome shotgun (WGS) entry which is preliminary data.</text>
</comment>
<name>A0A4R5BT05_9PSEU</name>
<dbReference type="InterPro" id="IPR029068">
    <property type="entry name" value="Glyas_Bleomycin-R_OHBP_Dase"/>
</dbReference>
<feature type="domain" description="VOC" evidence="1">
    <location>
        <begin position="4"/>
        <end position="119"/>
    </location>
</feature>
<dbReference type="Pfam" id="PF00903">
    <property type="entry name" value="Glyoxalase"/>
    <property type="match status" value="1"/>
</dbReference>
<organism evidence="2 3">
    <name type="scientific">Saccharopolyspora karakumensis</name>
    <dbReference type="NCBI Taxonomy" id="2530386"/>
    <lineage>
        <taxon>Bacteria</taxon>
        <taxon>Bacillati</taxon>
        <taxon>Actinomycetota</taxon>
        <taxon>Actinomycetes</taxon>
        <taxon>Pseudonocardiales</taxon>
        <taxon>Pseudonocardiaceae</taxon>
        <taxon>Saccharopolyspora</taxon>
    </lineage>
</organism>
<evidence type="ECO:0000259" key="1">
    <source>
        <dbReference type="PROSITE" id="PS51819"/>
    </source>
</evidence>
<dbReference type="Proteomes" id="UP000294723">
    <property type="component" value="Unassembled WGS sequence"/>
</dbReference>
<evidence type="ECO:0000313" key="3">
    <source>
        <dbReference type="Proteomes" id="UP000294723"/>
    </source>
</evidence>
<keyword evidence="3" id="KW-1185">Reference proteome</keyword>
<dbReference type="RefSeq" id="WP_132682875.1">
    <property type="nucleotide sequence ID" value="NZ_SMLA01000013.1"/>
</dbReference>
<reference evidence="2 3" key="1">
    <citation type="submission" date="2019-03" db="EMBL/GenBank/DDBJ databases">
        <title>Draft genome sequences of novel Actinobacteria.</title>
        <authorList>
            <person name="Sahin N."/>
            <person name="Ay H."/>
            <person name="Saygin H."/>
        </authorList>
    </citation>
    <scope>NUCLEOTIDE SEQUENCE [LARGE SCALE GENOMIC DNA]</scope>
    <source>
        <strain evidence="2 3">5K548</strain>
    </source>
</reference>
<dbReference type="InterPro" id="IPR037523">
    <property type="entry name" value="VOC_core"/>
</dbReference>
<dbReference type="PROSITE" id="PS51819">
    <property type="entry name" value="VOC"/>
    <property type="match status" value="2"/>
</dbReference>
<protein>
    <submittedName>
        <fullName evidence="2">Glyoxalase</fullName>
    </submittedName>
</protein>
<dbReference type="InterPro" id="IPR004360">
    <property type="entry name" value="Glyas_Fos-R_dOase_dom"/>
</dbReference>
<feature type="domain" description="VOC" evidence="1">
    <location>
        <begin position="142"/>
        <end position="261"/>
    </location>
</feature>
<sequence>MIKALAYLGINSPRYDDWRSFGTEFLGAQLAEKGPDGAVRLRVDDAAWRLQIHPAEADAVAYIGWAVDYEEDLDAITAKLSAAGVTAERGSEADADARNVNRLITFEDPWGFRHEVVWGQHADPASFHPGRPISGFVTGSQGLGHVLLMMPDIEAGHAFFSGVLGFELSDKIIVPGRLNARFYHANARHHTLALGQCQPGSAGLNHLMLQVNSMDDVGTAYDMAEEKGVPLTLGLGRHTNDKMFSFYCSTPSSFHIEYGFDGLEVTPGEWVPRVYGKTAIWGHQLQPGAEARPPGIMHQLSAETGATQDLAADESASAAV</sequence>
<evidence type="ECO:0000313" key="2">
    <source>
        <dbReference type="EMBL" id="TDD89159.1"/>
    </source>
</evidence>
<dbReference type="AlphaFoldDB" id="A0A4R5BT05"/>
<dbReference type="Pfam" id="PF22632">
    <property type="entry name" value="BphC_D1"/>
    <property type="match status" value="1"/>
</dbReference>
<dbReference type="SUPFAM" id="SSF54593">
    <property type="entry name" value="Glyoxalase/Bleomycin resistance protein/Dihydroxybiphenyl dioxygenase"/>
    <property type="match status" value="1"/>
</dbReference>